<dbReference type="InterPro" id="IPR050760">
    <property type="entry name" value="Period_circadian_regulator"/>
</dbReference>
<dbReference type="AlphaFoldDB" id="A0A9R1TLT9"/>
<evidence type="ECO:0000256" key="9">
    <source>
        <dbReference type="SAM" id="MobiDB-lite"/>
    </source>
</evidence>
<feature type="compositionally biased region" description="Basic and acidic residues" evidence="9">
    <location>
        <begin position="716"/>
        <end position="739"/>
    </location>
</feature>
<dbReference type="Pfam" id="PF08447">
    <property type="entry name" value="PAS_3"/>
    <property type="match status" value="1"/>
</dbReference>
<name>A0A9R1TLT9_9HYME</name>
<dbReference type="GO" id="GO:0005737">
    <property type="term" value="C:cytoplasm"/>
    <property type="evidence" value="ECO:0007669"/>
    <property type="project" value="UniProtKB-SubCell"/>
</dbReference>
<proteinExistence type="predicted"/>
<evidence type="ECO:0000313" key="12">
    <source>
        <dbReference type="RefSeq" id="XP_011311840.1"/>
    </source>
</evidence>
<evidence type="ECO:0000259" key="10">
    <source>
        <dbReference type="PROSITE" id="PS50112"/>
    </source>
</evidence>
<evidence type="ECO:0000256" key="8">
    <source>
        <dbReference type="ARBA" id="ARBA00040849"/>
    </source>
</evidence>
<dbReference type="InterPro" id="IPR000014">
    <property type="entry name" value="PAS"/>
</dbReference>
<protein>
    <recommendedName>
        <fullName evidence="8">Period circadian protein</fullName>
    </recommendedName>
</protein>
<dbReference type="PANTHER" id="PTHR11269">
    <property type="entry name" value="PERIOD CIRCADIAN PROTEIN"/>
    <property type="match status" value="1"/>
</dbReference>
<dbReference type="SMART" id="SM00091">
    <property type="entry name" value="PAS"/>
    <property type="match status" value="1"/>
</dbReference>
<evidence type="ECO:0000256" key="5">
    <source>
        <dbReference type="ARBA" id="ARBA00022737"/>
    </source>
</evidence>
<feature type="compositionally biased region" description="Polar residues" evidence="9">
    <location>
        <begin position="582"/>
        <end position="608"/>
    </location>
</feature>
<evidence type="ECO:0000256" key="6">
    <source>
        <dbReference type="ARBA" id="ARBA00023108"/>
    </source>
</evidence>
<dbReference type="CTD" id="31251"/>
<reference evidence="12" key="1">
    <citation type="submission" date="2025-08" db="UniProtKB">
        <authorList>
            <consortium name="RefSeq"/>
        </authorList>
    </citation>
    <scope>IDENTIFICATION</scope>
    <source>
        <strain evidence="12">USDA-PBARC FA_bdor</strain>
        <tissue evidence="12">Whole organism</tissue>
    </source>
</reference>
<feature type="compositionally biased region" description="Polar residues" evidence="9">
    <location>
        <begin position="626"/>
        <end position="644"/>
    </location>
</feature>
<keyword evidence="4" id="KW-0597">Phosphoprotein</keyword>
<feature type="region of interest" description="Disordered" evidence="9">
    <location>
        <begin position="1"/>
        <end position="96"/>
    </location>
</feature>
<dbReference type="GO" id="GO:0001222">
    <property type="term" value="F:transcription corepressor binding"/>
    <property type="evidence" value="ECO:0007669"/>
    <property type="project" value="TreeGrafter"/>
</dbReference>
<feature type="compositionally biased region" description="Pro residues" evidence="9">
    <location>
        <begin position="867"/>
        <end position="877"/>
    </location>
</feature>
<dbReference type="OrthoDB" id="7788983at2759"/>
<comment type="subcellular location">
    <subcellularLocation>
        <location evidence="2">Cytoplasm</location>
    </subcellularLocation>
    <subcellularLocation>
        <location evidence="1">Nucleus</location>
    </subcellularLocation>
</comment>
<dbReference type="RefSeq" id="XP_011311840.1">
    <property type="nucleotide sequence ID" value="XM_011313538.1"/>
</dbReference>
<evidence type="ECO:0000313" key="11">
    <source>
        <dbReference type="Proteomes" id="UP000694866"/>
    </source>
</evidence>
<dbReference type="CDD" id="cd00130">
    <property type="entry name" value="PAS"/>
    <property type="match status" value="1"/>
</dbReference>
<feature type="region of interest" description="Disordered" evidence="9">
    <location>
        <begin position="672"/>
        <end position="750"/>
    </location>
</feature>
<sequence>MSTNDHAKVSDSGYANTCDNSQSQRSGSSLSRNSNRSGSSGYCGGHPSNFGSSNEALPQPISKKKKKEQKKKKLKTLTSLENEHGDSAQKCPGHQTDTGIYNHISVNSEQVLKKSEEVGTVELVDATEPSEHNGDLKSTIPDRGIPSLTNPLDNSSSNINKEEFYTLVSLHDGLVLHSTNSFQTSLGYPKDSWLGNSFIDLLHLKDRSVFCTKLSDTYCCGEREKDMSEKQVGLFCRIKAYSRENGKEKKDETSWDNLFPGEKRRPLYAPFHLNLGFKYFPEHESGDEKPRMLFLMIIGQPVLSAYKAPEETIISSIFSTRHTATCHLSHVDDDIVRYFGYLPQDMVGQSLFDYYHPEDLPFIKDVYETVVKLKGSSFRSKPYRFAVQNGGYVVLETEWSSFINPWGGKLEFVTGQHRILRGPMNPDVFQHPDKDQDNSLANLSEEVLKESQIIQDEICTLLAETIQQRTDFAAPLLTERRTELISFMENVINEIKGSTITSKLASIAADYDRFSGSRNPLFQEHDSVMLGEISPHHEYCDSKSSSETPPSYNQLNYNEKIARFFNSKPLANAMYGSDEEIINSSVPSHNDTGKTNSNHTPTKSTANHDSGGSGSGENLSSASNNRTSFGSRDDSVNGNSNSTALENFKLPTLTEGLLNQHNHDMEKLMVLKHKERRSSIKNSKMNKDNRIKSEDQATDQEKTAGKTRGMKRASTHNREEEFFKSSKYDDKTRKCDHAGRNPAGGDKTNVNQQQTKMNMWPQTSVIPPLSISQHYMTASATSHQALRCSPFPHMVPLYYVPMPRIRDYTTTVQSNNQFQIPQHIRPNPYSPYATSPMAGIVYPPVLGAPAPAPMIYAPPMILEVPPVPSENPQPRPVVSPVRRDRTDQRKRPASQATSVKAEPGSIMAMSDSSKKPLSLGGRISSSLSIDGGDSSPVGAQNKKNAAQNSPIESSMEDSSDSSFYGSFLNTSSGSSCNPHPMGLGYSSEKVTPRVPSDPYKIYRPKSWQQVKQISKQRSASWMEGINMTPELIYQYQLSPKSLDDVLKNDMKILNRYPQPLLVNDQLSQLYLDLELEGFESKLILDENSPSSDGNQASATEGSIDVSTQHNRIRCEMIYSKQAMIYEENAPLPPIPVRLT</sequence>
<feature type="region of interest" description="Disordered" evidence="9">
    <location>
        <begin position="867"/>
        <end position="962"/>
    </location>
</feature>
<dbReference type="PANTHER" id="PTHR11269:SF16">
    <property type="entry name" value="PERIOD CIRCADIAN PROTEIN"/>
    <property type="match status" value="1"/>
</dbReference>
<feature type="compositionally biased region" description="Basic and acidic residues" evidence="9">
    <location>
        <begin position="685"/>
        <end position="704"/>
    </location>
</feature>
<dbReference type="Proteomes" id="UP000694866">
    <property type="component" value="Unplaced"/>
</dbReference>
<dbReference type="GO" id="GO:0000976">
    <property type="term" value="F:transcription cis-regulatory region binding"/>
    <property type="evidence" value="ECO:0007669"/>
    <property type="project" value="TreeGrafter"/>
</dbReference>
<dbReference type="SUPFAM" id="SSF55785">
    <property type="entry name" value="PYP-like sensor domain (PAS domain)"/>
    <property type="match status" value="2"/>
</dbReference>
<gene>
    <name evidence="12" type="primary">per</name>
</gene>
<feature type="domain" description="PAS" evidence="10">
    <location>
        <begin position="311"/>
        <end position="374"/>
    </location>
</feature>
<dbReference type="InterPro" id="IPR013655">
    <property type="entry name" value="PAS_fold_3"/>
</dbReference>
<evidence type="ECO:0000256" key="2">
    <source>
        <dbReference type="ARBA" id="ARBA00004496"/>
    </source>
</evidence>
<keyword evidence="7" id="KW-0539">Nucleus</keyword>
<dbReference type="GeneID" id="105271791"/>
<evidence type="ECO:0000256" key="3">
    <source>
        <dbReference type="ARBA" id="ARBA00022490"/>
    </source>
</evidence>
<evidence type="ECO:0000256" key="7">
    <source>
        <dbReference type="ARBA" id="ARBA00023242"/>
    </source>
</evidence>
<feature type="compositionally biased region" description="Basic residues" evidence="9">
    <location>
        <begin position="62"/>
        <end position="75"/>
    </location>
</feature>
<dbReference type="FunFam" id="3.30.450.20:FF:000066">
    <property type="entry name" value="Period circadian protein"/>
    <property type="match status" value="1"/>
</dbReference>
<evidence type="ECO:0000256" key="4">
    <source>
        <dbReference type="ARBA" id="ARBA00022553"/>
    </source>
</evidence>
<feature type="compositionally biased region" description="Polar residues" evidence="9">
    <location>
        <begin position="937"/>
        <end position="951"/>
    </location>
</feature>
<feature type="compositionally biased region" description="Basic and acidic residues" evidence="9">
    <location>
        <begin position="881"/>
        <end position="890"/>
    </location>
</feature>
<feature type="compositionally biased region" description="Low complexity" evidence="9">
    <location>
        <begin position="917"/>
        <end position="935"/>
    </location>
</feature>
<feature type="compositionally biased region" description="Low complexity" evidence="9">
    <location>
        <begin position="616"/>
        <end position="625"/>
    </location>
</feature>
<keyword evidence="6" id="KW-0090">Biological rhythms</keyword>
<feature type="region of interest" description="Disordered" evidence="9">
    <location>
        <begin position="128"/>
        <end position="154"/>
    </location>
</feature>
<feature type="compositionally biased region" description="Low complexity" evidence="9">
    <location>
        <begin position="20"/>
        <end position="40"/>
    </location>
</feature>
<dbReference type="GO" id="GO:0000122">
    <property type="term" value="P:negative regulation of transcription by RNA polymerase II"/>
    <property type="evidence" value="ECO:0007669"/>
    <property type="project" value="TreeGrafter"/>
</dbReference>
<feature type="region of interest" description="Disordered" evidence="9">
    <location>
        <begin position="582"/>
        <end position="644"/>
    </location>
</feature>
<keyword evidence="3" id="KW-0963">Cytoplasm</keyword>
<dbReference type="PROSITE" id="PS50112">
    <property type="entry name" value="PAS"/>
    <property type="match status" value="1"/>
</dbReference>
<dbReference type="InterPro" id="IPR035965">
    <property type="entry name" value="PAS-like_dom_sf"/>
</dbReference>
<keyword evidence="11" id="KW-1185">Reference proteome</keyword>
<dbReference type="InterPro" id="IPR022728">
    <property type="entry name" value="Period_circadian-like_C"/>
</dbReference>
<dbReference type="GO" id="GO:0005634">
    <property type="term" value="C:nucleus"/>
    <property type="evidence" value="ECO:0007669"/>
    <property type="project" value="UniProtKB-SubCell"/>
</dbReference>
<keyword evidence="5" id="KW-0677">Repeat</keyword>
<accession>A0A9R1TLT9</accession>
<feature type="region of interest" description="Disordered" evidence="9">
    <location>
        <begin position="1085"/>
        <end position="1104"/>
    </location>
</feature>
<organism evidence="11 12">
    <name type="scientific">Fopius arisanus</name>
    <dbReference type="NCBI Taxonomy" id="64838"/>
    <lineage>
        <taxon>Eukaryota</taxon>
        <taxon>Metazoa</taxon>
        <taxon>Ecdysozoa</taxon>
        <taxon>Arthropoda</taxon>
        <taxon>Hexapoda</taxon>
        <taxon>Insecta</taxon>
        <taxon>Pterygota</taxon>
        <taxon>Neoptera</taxon>
        <taxon>Endopterygota</taxon>
        <taxon>Hymenoptera</taxon>
        <taxon>Apocrita</taxon>
        <taxon>Ichneumonoidea</taxon>
        <taxon>Braconidae</taxon>
        <taxon>Opiinae</taxon>
        <taxon>Fopius</taxon>
    </lineage>
</organism>
<dbReference type="Gene3D" id="3.30.450.20">
    <property type="entry name" value="PAS domain"/>
    <property type="match status" value="2"/>
</dbReference>
<dbReference type="GO" id="GO:0032922">
    <property type="term" value="P:circadian regulation of gene expression"/>
    <property type="evidence" value="ECO:0007669"/>
    <property type="project" value="TreeGrafter"/>
</dbReference>
<dbReference type="KEGG" id="fas:105271791"/>
<dbReference type="GO" id="GO:0043153">
    <property type="term" value="P:entrainment of circadian clock by photoperiod"/>
    <property type="evidence" value="ECO:0007669"/>
    <property type="project" value="TreeGrafter"/>
</dbReference>
<dbReference type="Pfam" id="PF12114">
    <property type="entry name" value="Period_C"/>
    <property type="match status" value="1"/>
</dbReference>
<evidence type="ECO:0000256" key="1">
    <source>
        <dbReference type="ARBA" id="ARBA00004123"/>
    </source>
</evidence>
<feature type="compositionally biased region" description="Polar residues" evidence="9">
    <location>
        <begin position="1087"/>
        <end position="1104"/>
    </location>
</feature>